<evidence type="ECO:0000313" key="2">
    <source>
        <dbReference type="Proteomes" id="UP000479710"/>
    </source>
</evidence>
<dbReference type="Proteomes" id="UP000479710">
    <property type="component" value="Unassembled WGS sequence"/>
</dbReference>
<evidence type="ECO:0000313" key="1">
    <source>
        <dbReference type="EMBL" id="KAF0897820.1"/>
    </source>
</evidence>
<protein>
    <submittedName>
        <fullName evidence="1">Uncharacterized protein</fullName>
    </submittedName>
</protein>
<dbReference type="AlphaFoldDB" id="A0A6G1CCF3"/>
<proteinExistence type="predicted"/>
<keyword evidence="2" id="KW-1185">Reference proteome</keyword>
<gene>
    <name evidence="1" type="ORF">E2562_000526</name>
</gene>
<name>A0A6G1CCF3_9ORYZ</name>
<accession>A0A6G1CCF3</accession>
<dbReference type="EMBL" id="SPHZ02000009">
    <property type="protein sequence ID" value="KAF0897820.1"/>
    <property type="molecule type" value="Genomic_DNA"/>
</dbReference>
<reference evidence="1 2" key="1">
    <citation type="submission" date="2019-11" db="EMBL/GenBank/DDBJ databases">
        <title>Whole genome sequence of Oryza granulata.</title>
        <authorList>
            <person name="Li W."/>
        </authorList>
    </citation>
    <scope>NUCLEOTIDE SEQUENCE [LARGE SCALE GENOMIC DNA]</scope>
    <source>
        <strain evidence="2">cv. Menghai</strain>
        <tissue evidence="1">Leaf</tissue>
    </source>
</reference>
<organism evidence="1 2">
    <name type="scientific">Oryza meyeriana var. granulata</name>
    <dbReference type="NCBI Taxonomy" id="110450"/>
    <lineage>
        <taxon>Eukaryota</taxon>
        <taxon>Viridiplantae</taxon>
        <taxon>Streptophyta</taxon>
        <taxon>Embryophyta</taxon>
        <taxon>Tracheophyta</taxon>
        <taxon>Spermatophyta</taxon>
        <taxon>Magnoliopsida</taxon>
        <taxon>Liliopsida</taxon>
        <taxon>Poales</taxon>
        <taxon>Poaceae</taxon>
        <taxon>BOP clade</taxon>
        <taxon>Oryzoideae</taxon>
        <taxon>Oryzeae</taxon>
        <taxon>Oryzinae</taxon>
        <taxon>Oryza</taxon>
        <taxon>Oryza meyeriana</taxon>
    </lineage>
</organism>
<comment type="caution">
    <text evidence="1">The sequence shown here is derived from an EMBL/GenBank/DDBJ whole genome shotgun (WGS) entry which is preliminary data.</text>
</comment>
<sequence>MADAEEFTVEYYTAPLVGSGVPGMMEDDGDVLRSESPMGAPATPTVPTPATLMALASPTSGAPAGMEFCSPPTDASAVTDEAPRCYRMVANTLATTMPMTSTMMVSASLHWRIQQVQ</sequence>